<feature type="domain" description="DUF4387" evidence="1">
    <location>
        <begin position="5"/>
        <end position="100"/>
    </location>
</feature>
<dbReference type="Proteomes" id="UP000318405">
    <property type="component" value="Unassembled WGS sequence"/>
</dbReference>
<organism evidence="2 3">
    <name type="scientific">Verticiella sediminum</name>
    <dbReference type="NCBI Taxonomy" id="1247510"/>
    <lineage>
        <taxon>Bacteria</taxon>
        <taxon>Pseudomonadati</taxon>
        <taxon>Pseudomonadota</taxon>
        <taxon>Betaproteobacteria</taxon>
        <taxon>Burkholderiales</taxon>
        <taxon>Alcaligenaceae</taxon>
        <taxon>Verticiella</taxon>
    </lineage>
</organism>
<dbReference type="Pfam" id="PF14330">
    <property type="entry name" value="DUF4387"/>
    <property type="match status" value="1"/>
</dbReference>
<dbReference type="InterPro" id="IPR025496">
    <property type="entry name" value="DUF4387"/>
</dbReference>
<evidence type="ECO:0000313" key="2">
    <source>
        <dbReference type="EMBL" id="TSH97603.1"/>
    </source>
</evidence>
<dbReference type="RefSeq" id="WP_143947128.1">
    <property type="nucleotide sequence ID" value="NZ_BAABMB010000004.1"/>
</dbReference>
<evidence type="ECO:0000259" key="1">
    <source>
        <dbReference type="Pfam" id="PF14330"/>
    </source>
</evidence>
<accession>A0A556AXD0</accession>
<keyword evidence="3" id="KW-1185">Reference proteome</keyword>
<dbReference type="AlphaFoldDB" id="A0A556AXD0"/>
<gene>
    <name evidence="2" type="ORF">FOZ76_05465</name>
</gene>
<proteinExistence type="predicted"/>
<evidence type="ECO:0000313" key="3">
    <source>
        <dbReference type="Proteomes" id="UP000318405"/>
    </source>
</evidence>
<comment type="caution">
    <text evidence="2">The sequence shown here is derived from an EMBL/GenBank/DDBJ whole genome shotgun (WGS) entry which is preliminary data.</text>
</comment>
<protein>
    <submittedName>
        <fullName evidence="2">DUF4387 domain-containing protein</fullName>
    </submittedName>
</protein>
<sequence length="104" mass="11265">MTTPLSELAVLIRSKNAGPFSLTFDIMFSSRENYERVKASGTLTRATMAALYGCPAEKTKFFECDNALAIKFSIPRPRPSGELGDGDLHGGQQYAPLLSLPIPA</sequence>
<dbReference type="OrthoDB" id="9796125at2"/>
<name>A0A556AXD0_9BURK</name>
<reference evidence="2 3" key="1">
    <citation type="submission" date="2019-07" db="EMBL/GenBank/DDBJ databases">
        <title>Qingshengfaniella alkalisoli gen. nov., sp. nov., isolated from saline soil.</title>
        <authorList>
            <person name="Xu L."/>
            <person name="Huang X.-X."/>
            <person name="Sun J.-Q."/>
        </authorList>
    </citation>
    <scope>NUCLEOTIDE SEQUENCE [LARGE SCALE GENOMIC DNA]</scope>
    <source>
        <strain evidence="2 3">DSM 27279</strain>
    </source>
</reference>
<dbReference type="EMBL" id="VLTJ01000008">
    <property type="protein sequence ID" value="TSH97603.1"/>
    <property type="molecule type" value="Genomic_DNA"/>
</dbReference>